<dbReference type="GO" id="GO:0016121">
    <property type="term" value="P:carotene catabolic process"/>
    <property type="evidence" value="ECO:0007669"/>
    <property type="project" value="TreeGrafter"/>
</dbReference>
<protein>
    <recommendedName>
        <fullName evidence="8">9-cis-epoxycarotenoid dioxygenase</fullName>
    </recommendedName>
</protein>
<evidence type="ECO:0000313" key="7">
    <source>
        <dbReference type="Proteomes" id="UP000015453"/>
    </source>
</evidence>
<comment type="caution">
    <text evidence="6">The sequence shown here is derived from an EMBL/GenBank/DDBJ whole genome shotgun (WGS) entry which is preliminary data.</text>
</comment>
<dbReference type="PANTHER" id="PTHR10543:SF46">
    <property type="entry name" value="CAROTENOID CLEAVAGE DIOXYGENASE 4, CHLOROPLASTIC-RELATED"/>
    <property type="match status" value="1"/>
</dbReference>
<keyword evidence="7" id="KW-1185">Reference proteome</keyword>
<dbReference type="GO" id="GO:0009570">
    <property type="term" value="C:chloroplast stroma"/>
    <property type="evidence" value="ECO:0007669"/>
    <property type="project" value="TreeGrafter"/>
</dbReference>
<name>S8C364_9LAMI</name>
<evidence type="ECO:0000256" key="2">
    <source>
        <dbReference type="ARBA" id="ARBA00022723"/>
    </source>
</evidence>
<dbReference type="GO" id="GO:0046872">
    <property type="term" value="F:metal ion binding"/>
    <property type="evidence" value="ECO:0007669"/>
    <property type="project" value="UniProtKB-KW"/>
</dbReference>
<dbReference type="InterPro" id="IPR004294">
    <property type="entry name" value="Carotenoid_Oase"/>
</dbReference>
<evidence type="ECO:0000256" key="1">
    <source>
        <dbReference type="ARBA" id="ARBA00006787"/>
    </source>
</evidence>
<feature type="binding site" evidence="5">
    <location>
        <position position="317"/>
    </location>
    <ligand>
        <name>Fe cation</name>
        <dbReference type="ChEBI" id="CHEBI:24875"/>
        <note>catalytic</note>
    </ligand>
</feature>
<gene>
    <name evidence="6" type="ORF">M569_13532</name>
</gene>
<evidence type="ECO:0000256" key="5">
    <source>
        <dbReference type="PIRSR" id="PIRSR604294-1"/>
    </source>
</evidence>
<keyword evidence="4 5" id="KW-0408">Iron</keyword>
<reference evidence="6 7" key="1">
    <citation type="journal article" date="2013" name="BMC Genomics">
        <title>The miniature genome of a carnivorous plant Genlisea aurea contains a low number of genes and short non-coding sequences.</title>
        <authorList>
            <person name="Leushkin E.V."/>
            <person name="Sutormin R.A."/>
            <person name="Nabieva E.R."/>
            <person name="Penin A.A."/>
            <person name="Kondrashov A.S."/>
            <person name="Logacheva M.D."/>
        </authorList>
    </citation>
    <scope>NUCLEOTIDE SEQUENCE [LARGE SCALE GENOMIC DNA]</scope>
</reference>
<dbReference type="EMBL" id="AUSU01006967">
    <property type="protein sequence ID" value="EPS61265.1"/>
    <property type="molecule type" value="Genomic_DNA"/>
</dbReference>
<dbReference type="GO" id="GO:0010436">
    <property type="term" value="F:carotenoid dioxygenase activity"/>
    <property type="evidence" value="ECO:0007669"/>
    <property type="project" value="TreeGrafter"/>
</dbReference>
<dbReference type="Pfam" id="PF03055">
    <property type="entry name" value="RPE65"/>
    <property type="match status" value="1"/>
</dbReference>
<feature type="binding site" evidence="5">
    <location>
        <position position="203"/>
    </location>
    <ligand>
        <name>Fe cation</name>
        <dbReference type="ChEBI" id="CHEBI:24875"/>
        <note>catalytic</note>
    </ligand>
</feature>
<accession>S8C364</accession>
<comment type="similarity">
    <text evidence="1">Belongs to the carotenoid oxygenase family.</text>
</comment>
<feature type="non-terminal residue" evidence="6">
    <location>
        <position position="1"/>
    </location>
</feature>
<dbReference type="Proteomes" id="UP000015453">
    <property type="component" value="Unassembled WGS sequence"/>
</dbReference>
<evidence type="ECO:0000313" key="6">
    <source>
        <dbReference type="EMBL" id="EPS61265.1"/>
    </source>
</evidence>
<feature type="binding site" evidence="5">
    <location>
        <position position="499"/>
    </location>
    <ligand>
        <name>Fe cation</name>
        <dbReference type="ChEBI" id="CHEBI:24875"/>
        <note>catalytic</note>
    </ligand>
</feature>
<evidence type="ECO:0000256" key="4">
    <source>
        <dbReference type="ARBA" id="ARBA00023004"/>
    </source>
</evidence>
<organism evidence="6 7">
    <name type="scientific">Genlisea aurea</name>
    <dbReference type="NCBI Taxonomy" id="192259"/>
    <lineage>
        <taxon>Eukaryota</taxon>
        <taxon>Viridiplantae</taxon>
        <taxon>Streptophyta</taxon>
        <taxon>Embryophyta</taxon>
        <taxon>Tracheophyta</taxon>
        <taxon>Spermatophyta</taxon>
        <taxon>Magnoliopsida</taxon>
        <taxon>eudicotyledons</taxon>
        <taxon>Gunneridae</taxon>
        <taxon>Pentapetalae</taxon>
        <taxon>asterids</taxon>
        <taxon>lamiids</taxon>
        <taxon>Lamiales</taxon>
        <taxon>Lentibulariaceae</taxon>
        <taxon>Genlisea</taxon>
    </lineage>
</organism>
<evidence type="ECO:0008006" key="8">
    <source>
        <dbReference type="Google" id="ProtNLM"/>
    </source>
</evidence>
<comment type="cofactor">
    <cofactor evidence="5">
        <name>Fe(2+)</name>
        <dbReference type="ChEBI" id="CHEBI:29033"/>
    </cofactor>
    <text evidence="5">Binds 1 Fe(2+) ion per subunit.</text>
</comment>
<dbReference type="PANTHER" id="PTHR10543">
    <property type="entry name" value="BETA-CAROTENE DIOXYGENASE"/>
    <property type="match status" value="1"/>
</dbReference>
<evidence type="ECO:0000256" key="3">
    <source>
        <dbReference type="ARBA" id="ARBA00022964"/>
    </source>
</evidence>
<keyword evidence="3" id="KW-0560">Oxidoreductase</keyword>
<dbReference type="AlphaFoldDB" id="S8C364"/>
<dbReference type="OrthoDB" id="1069523at2759"/>
<sequence length="506" mass="55423">SFFKFVDDFISDHLDPPEKLGFGSLSGNFAPVSELLPTPCPEVEGEIPASLRGVYVRNGSNPQFVPRGSYHPFDGDGMVHAVKIDGGGEARFCSRFVKTYKYVTEGERGYPFFFSIFTSFTAAAPSIARLFVIFARFVTGECDLRRGIGVANTSLFHLAGKLFALCESDLPYELKLTSDGDVITLGRHDSFGGIGPFVSMTGHPKIDPDSGEAFAFRVSLKPPFLAYFAINREGIKQPEVPISSVNEVSLIHDFAISRNYAIFPENQIVIRPANVLRSRPLVTVDPTKSTRLGIVPRHADHDGDFFWVDCDVQNLLHVVNAWEEDGGDAVVLVATSVLGVENFLYKMDSFGGSVNLIEINLKERTSRCRSLSAANLDFAGINPAYVGKRNRYIYAGIGAPMPRTSGVVKLDVNSSSVDCTVARHMFPAGCYGGEPLFVSKNPMGTAESDEDDEDDGYIVSYVHDENAGESRFIIMDAKSPTLHIVASVKLPQRVPYGYHGIFVRPS</sequence>
<feature type="binding site" evidence="5">
    <location>
        <position position="252"/>
    </location>
    <ligand>
        <name>Fe cation</name>
        <dbReference type="ChEBI" id="CHEBI:24875"/>
        <note>catalytic</note>
    </ligand>
</feature>
<keyword evidence="2 5" id="KW-0479">Metal-binding</keyword>
<proteinExistence type="inferred from homology"/>
<keyword evidence="3" id="KW-0223">Dioxygenase</keyword>